<dbReference type="PANTHER" id="PTHR45641:SF19">
    <property type="entry name" value="NEPHROCYSTIN-3"/>
    <property type="match status" value="1"/>
</dbReference>
<proteinExistence type="predicted"/>
<dbReference type="Gene3D" id="3.40.50.300">
    <property type="entry name" value="P-loop containing nucleotide triphosphate hydrolases"/>
    <property type="match status" value="1"/>
</dbReference>
<evidence type="ECO:0000256" key="3">
    <source>
        <dbReference type="PROSITE-ProRule" id="PRU00339"/>
    </source>
</evidence>
<name>A0ABR8HV00_9CHRO</name>
<dbReference type="InterPro" id="IPR011990">
    <property type="entry name" value="TPR-like_helical_dom_sf"/>
</dbReference>
<gene>
    <name evidence="5" type="ORF">H6G48_17255</name>
</gene>
<keyword evidence="2 3" id="KW-0802">TPR repeat</keyword>
<feature type="repeat" description="TPR" evidence="3">
    <location>
        <begin position="897"/>
        <end position="930"/>
    </location>
</feature>
<feature type="repeat" description="TPR" evidence="3">
    <location>
        <begin position="813"/>
        <end position="846"/>
    </location>
</feature>
<keyword evidence="1" id="KW-0677">Repeat</keyword>
<dbReference type="RefSeq" id="WP_190722647.1">
    <property type="nucleotide sequence ID" value="NZ_JACJSW010000179.1"/>
</dbReference>
<dbReference type="Pfam" id="PF00931">
    <property type="entry name" value="NB-ARC"/>
    <property type="match status" value="1"/>
</dbReference>
<feature type="repeat" description="TPR" evidence="3">
    <location>
        <begin position="855"/>
        <end position="888"/>
    </location>
</feature>
<evidence type="ECO:0000256" key="2">
    <source>
        <dbReference type="ARBA" id="ARBA00022803"/>
    </source>
</evidence>
<dbReference type="PROSITE" id="PS50104">
    <property type="entry name" value="TIR"/>
    <property type="match status" value="1"/>
</dbReference>
<organism evidence="5 6">
    <name type="scientific">Microcystis flos-aquae FACHB-1344</name>
    <dbReference type="NCBI Taxonomy" id="2692899"/>
    <lineage>
        <taxon>Bacteria</taxon>
        <taxon>Bacillati</taxon>
        <taxon>Cyanobacteriota</taxon>
        <taxon>Cyanophyceae</taxon>
        <taxon>Oscillatoriophycideae</taxon>
        <taxon>Chroococcales</taxon>
        <taxon>Microcystaceae</taxon>
        <taxon>Microcystis</taxon>
    </lineage>
</organism>
<dbReference type="Pfam" id="PF13424">
    <property type="entry name" value="TPR_12"/>
    <property type="match status" value="4"/>
</dbReference>
<dbReference type="PRINTS" id="PR00381">
    <property type="entry name" value="KINESINLIGHT"/>
</dbReference>
<evidence type="ECO:0000259" key="4">
    <source>
        <dbReference type="PROSITE" id="PS50104"/>
    </source>
</evidence>
<dbReference type="InterPro" id="IPR002182">
    <property type="entry name" value="NB-ARC"/>
</dbReference>
<dbReference type="InterPro" id="IPR019734">
    <property type="entry name" value="TPR_rpt"/>
</dbReference>
<evidence type="ECO:0000256" key="1">
    <source>
        <dbReference type="ARBA" id="ARBA00022737"/>
    </source>
</evidence>
<dbReference type="InterPro" id="IPR027417">
    <property type="entry name" value="P-loop_NTPase"/>
</dbReference>
<accession>A0ABR8HV00</accession>
<evidence type="ECO:0000313" key="6">
    <source>
        <dbReference type="Proteomes" id="UP000636187"/>
    </source>
</evidence>
<dbReference type="SMART" id="SM00028">
    <property type="entry name" value="TPR"/>
    <property type="match status" value="9"/>
</dbReference>
<dbReference type="Gene3D" id="3.40.50.10140">
    <property type="entry name" value="Toll/interleukin-1 receptor homology (TIR) domain"/>
    <property type="match status" value="1"/>
</dbReference>
<dbReference type="EMBL" id="JACJSW010000179">
    <property type="protein sequence ID" value="MBD2623324.1"/>
    <property type="molecule type" value="Genomic_DNA"/>
</dbReference>
<reference evidence="5 6" key="1">
    <citation type="journal article" date="2020" name="ISME J.">
        <title>Comparative genomics reveals insights into cyanobacterial evolution and habitat adaptation.</title>
        <authorList>
            <person name="Chen M.Y."/>
            <person name="Teng W.K."/>
            <person name="Zhao L."/>
            <person name="Hu C.X."/>
            <person name="Zhou Y.K."/>
            <person name="Han B.P."/>
            <person name="Song L.R."/>
            <person name="Shu W.S."/>
        </authorList>
    </citation>
    <scope>NUCLEOTIDE SEQUENCE [LARGE SCALE GENOMIC DNA]</scope>
    <source>
        <strain evidence="5 6">FACHB-1344</strain>
    </source>
</reference>
<dbReference type="SUPFAM" id="SSF52200">
    <property type="entry name" value="Toll/Interleukin receptor TIR domain"/>
    <property type="match status" value="1"/>
</dbReference>
<feature type="repeat" description="TPR" evidence="3">
    <location>
        <begin position="645"/>
        <end position="678"/>
    </location>
</feature>
<dbReference type="InterPro" id="IPR035897">
    <property type="entry name" value="Toll_tir_struct_dom_sf"/>
</dbReference>
<dbReference type="InterPro" id="IPR000157">
    <property type="entry name" value="TIR_dom"/>
</dbReference>
<dbReference type="PANTHER" id="PTHR45641">
    <property type="entry name" value="TETRATRICOPEPTIDE REPEAT PROTEIN (AFU_ORTHOLOGUE AFUA_6G03870)"/>
    <property type="match status" value="1"/>
</dbReference>
<keyword evidence="6" id="KW-1185">Reference proteome</keyword>
<sequence length="949" mass="107322">MIEQMKKQFFVSYNGRDKQWAEWIAWILEEAGYSVIIQAWDFRPGSNFVLEMQNATVQAEKTLAVLSNNYLNALYTHPEWAAAFAQDPTGQKRTLIPIRVSECEIKGLWQQIVYADVVNLSEAEAKDVVLAALQERAKPTQAPGFPGVSLSPAERITPQRVDYPGAEVPHNLAKARTGAVNFVGREDAMVQMHHQLQQQERIAITAVVTGMAGVGKTELALQYALYHKKKSTYPGGICWVGVQGETVGVQLLNFAKSLLGLFPPEDLNLRGQLDYCWARWQPPGDVLLILDDVHQYEEIQDYLPPQEQRFKVLITTRQHWLAASFEQLRLPVLSESAALALLESLIGASRLQAELEVGKGLCAWLGYLPLGLELVGRFLKRRNNWTLARMQQQLIDKGLQLSALQNPSGDMTAQRGVEAAFEVSWDELNQPARDLGCFLSLFALAPIPWRLVIERCLSAEDEEELEDIREEQLLNLHLLQAVEGEVYQFHPLVRQFFQAKLALREDGDELKRSFCRGMVEEAKTIPETPTKEQIEAVALSIPHIAESATKLEQWLEDEDLIPSFEGLGVFYYGQGFYEQTEPWFKQCLAVTRRRLGEEHSDVATSFNNLAELYCSQGKYKEAESLRLKCLEIEKQTLGEEHPQFATSLNNLALLYKYQGRYEEAEPLYLQALDLRKRLLGDNHPDVAGSLNNLANLYQSQGRYTEAEPLLVEALDLYKRLFRDNHPHVALSLNGLALLYSSQGRYTEAEPLYLEALDLCKRLLGDNHPDVAGSLNGLALLYSSQGRYTEAEPLLLEALDLRKRLLGDNHPDVATSLNNLAGLYDSQGRYTEAEPLFLEALDLYKRLFRDNHPLVATSLNNLAKLYYSQGKYKEAKPLYLQALELFKRLLGDNHPDVARSLNNLARLYNSQGKYEEAEPLYLEALAIAEQALGENHPTTVRIRENLESLP</sequence>
<dbReference type="SUPFAM" id="SSF52540">
    <property type="entry name" value="P-loop containing nucleoside triphosphate hydrolases"/>
    <property type="match status" value="1"/>
</dbReference>
<feature type="domain" description="TIR" evidence="4">
    <location>
        <begin position="5"/>
        <end position="137"/>
    </location>
</feature>
<dbReference type="PROSITE" id="PS50005">
    <property type="entry name" value="TPR"/>
    <property type="match status" value="4"/>
</dbReference>
<evidence type="ECO:0000313" key="5">
    <source>
        <dbReference type="EMBL" id="MBD2623324.1"/>
    </source>
</evidence>
<dbReference type="Pfam" id="PF13374">
    <property type="entry name" value="TPR_10"/>
    <property type="match status" value="1"/>
</dbReference>
<dbReference type="Gene3D" id="1.25.40.10">
    <property type="entry name" value="Tetratricopeptide repeat domain"/>
    <property type="match status" value="3"/>
</dbReference>
<protein>
    <submittedName>
        <fullName evidence="5">Tetratricopeptide repeat protein</fullName>
    </submittedName>
</protein>
<dbReference type="SUPFAM" id="SSF48452">
    <property type="entry name" value="TPR-like"/>
    <property type="match status" value="1"/>
</dbReference>
<comment type="caution">
    <text evidence="5">The sequence shown here is derived from an EMBL/GenBank/DDBJ whole genome shotgun (WGS) entry which is preliminary data.</text>
</comment>
<dbReference type="Pfam" id="PF13676">
    <property type="entry name" value="TIR_2"/>
    <property type="match status" value="1"/>
</dbReference>
<dbReference type="Proteomes" id="UP000636187">
    <property type="component" value="Unassembled WGS sequence"/>
</dbReference>